<dbReference type="AlphaFoldDB" id="A0A177AYI5"/>
<sequence length="61" mass="7657">MMSFVKKQSEMPTNRQYTIPYEWHQPQLYYQMNSYYPPENNPNQPRSNYNHDYGSIYPYYY</sequence>
<dbReference type="EMBL" id="LWCA01000923">
    <property type="protein sequence ID" value="OAF66471.1"/>
    <property type="molecule type" value="Genomic_DNA"/>
</dbReference>
<reference evidence="1 2" key="1">
    <citation type="submission" date="2016-04" db="EMBL/GenBank/DDBJ databases">
        <title>The genome of Intoshia linei affirms orthonectids as highly simplified spiralians.</title>
        <authorList>
            <person name="Mikhailov K.V."/>
            <person name="Slusarev G.S."/>
            <person name="Nikitin M.A."/>
            <person name="Logacheva M.D."/>
            <person name="Penin A."/>
            <person name="Aleoshin V."/>
            <person name="Panchin Y.V."/>
        </authorList>
    </citation>
    <scope>NUCLEOTIDE SEQUENCE [LARGE SCALE GENOMIC DNA]</scope>
    <source>
        <strain evidence="1">Intl2013</strain>
        <tissue evidence="1">Whole animal</tissue>
    </source>
</reference>
<evidence type="ECO:0000313" key="2">
    <source>
        <dbReference type="Proteomes" id="UP000078046"/>
    </source>
</evidence>
<dbReference type="Proteomes" id="UP000078046">
    <property type="component" value="Unassembled WGS sequence"/>
</dbReference>
<keyword evidence="2" id="KW-1185">Reference proteome</keyword>
<evidence type="ECO:0000313" key="1">
    <source>
        <dbReference type="EMBL" id="OAF66471.1"/>
    </source>
</evidence>
<proteinExistence type="predicted"/>
<comment type="caution">
    <text evidence="1">The sequence shown here is derived from an EMBL/GenBank/DDBJ whole genome shotgun (WGS) entry which is preliminary data.</text>
</comment>
<gene>
    <name evidence="1" type="ORF">A3Q56_05800</name>
</gene>
<protein>
    <submittedName>
        <fullName evidence="1">Uncharacterized protein</fullName>
    </submittedName>
</protein>
<accession>A0A177AYI5</accession>
<organism evidence="1 2">
    <name type="scientific">Intoshia linei</name>
    <dbReference type="NCBI Taxonomy" id="1819745"/>
    <lineage>
        <taxon>Eukaryota</taxon>
        <taxon>Metazoa</taxon>
        <taxon>Spiralia</taxon>
        <taxon>Lophotrochozoa</taxon>
        <taxon>Mesozoa</taxon>
        <taxon>Orthonectida</taxon>
        <taxon>Rhopaluridae</taxon>
        <taxon>Intoshia</taxon>
    </lineage>
</organism>
<name>A0A177AYI5_9BILA</name>